<dbReference type="InterPro" id="IPR058897">
    <property type="entry name" value="PAPPA_SD_C"/>
</dbReference>
<feature type="chain" id="PRO_5019170120" description="Pappalysin-1 SD scarf domain-containing protein" evidence="2">
    <location>
        <begin position="27"/>
        <end position="232"/>
    </location>
</feature>
<evidence type="ECO:0000259" key="3">
    <source>
        <dbReference type="Pfam" id="PF25900"/>
    </source>
</evidence>
<dbReference type="Proteomes" id="UP000269669">
    <property type="component" value="Unassembled WGS sequence"/>
</dbReference>
<sequence length="232" mass="24205">MKRIRKTFAVLVLPVLITAVGCKKNAATPQAAAAVTTPASNSAASVPTALPNSAPASMPGLTVETTSGLKGADWAMKQDAISKEATGQWAVTASASSAYNDASGHDDSSPFQATGAPNVQTEGDNGNAWTPKDPDAGLEWLDLVYSKPVFANAIRIRESAGAGAVAKVDLYDEQGQAHTIWTGTDPTTGLNYFMLNLPKTAFKSNHLRLTLATNVISGYNEIDAVQLVGTEQ</sequence>
<name>A0A428ME11_9BACT</name>
<dbReference type="OrthoDB" id="9182745at2"/>
<evidence type="ECO:0000256" key="2">
    <source>
        <dbReference type="SAM" id="SignalP"/>
    </source>
</evidence>
<proteinExistence type="predicted"/>
<evidence type="ECO:0000256" key="1">
    <source>
        <dbReference type="SAM" id="MobiDB-lite"/>
    </source>
</evidence>
<feature type="compositionally biased region" description="Polar residues" evidence="1">
    <location>
        <begin position="109"/>
        <end position="128"/>
    </location>
</feature>
<dbReference type="Pfam" id="PF25900">
    <property type="entry name" value="PAPPA"/>
    <property type="match status" value="1"/>
</dbReference>
<organism evidence="4 5">
    <name type="scientific">Edaphobacter aggregans</name>
    <dbReference type="NCBI Taxonomy" id="570835"/>
    <lineage>
        <taxon>Bacteria</taxon>
        <taxon>Pseudomonadati</taxon>
        <taxon>Acidobacteriota</taxon>
        <taxon>Terriglobia</taxon>
        <taxon>Terriglobales</taxon>
        <taxon>Acidobacteriaceae</taxon>
        <taxon>Edaphobacter</taxon>
    </lineage>
</organism>
<evidence type="ECO:0000313" key="4">
    <source>
        <dbReference type="EMBL" id="RSL15107.1"/>
    </source>
</evidence>
<reference evidence="4 5" key="1">
    <citation type="submission" date="2018-12" db="EMBL/GenBank/DDBJ databases">
        <title>Sequencing of bacterial isolates from soil warming experiment in Harvard Forest, Massachusetts, USA.</title>
        <authorList>
            <person name="Deangelis K."/>
        </authorList>
    </citation>
    <scope>NUCLEOTIDE SEQUENCE [LARGE SCALE GENOMIC DNA]</scope>
    <source>
        <strain evidence="4 5">EB153</strain>
    </source>
</reference>
<dbReference type="PROSITE" id="PS51257">
    <property type="entry name" value="PROKAR_LIPOPROTEIN"/>
    <property type="match status" value="1"/>
</dbReference>
<gene>
    <name evidence="4" type="ORF">EDE15_0583</name>
</gene>
<dbReference type="EMBL" id="RSDW01000001">
    <property type="protein sequence ID" value="RSL15107.1"/>
    <property type="molecule type" value="Genomic_DNA"/>
</dbReference>
<dbReference type="AlphaFoldDB" id="A0A428ME11"/>
<feature type="domain" description="Pappalysin-1 SD scarf" evidence="3">
    <location>
        <begin position="82"/>
        <end position="231"/>
    </location>
</feature>
<accession>A0A428ME11</accession>
<feature type="compositionally biased region" description="Low complexity" evidence="1">
    <location>
        <begin position="36"/>
        <end position="49"/>
    </location>
</feature>
<feature type="region of interest" description="Disordered" evidence="1">
    <location>
        <begin position="36"/>
        <end position="60"/>
    </location>
</feature>
<comment type="caution">
    <text evidence="4">The sequence shown here is derived from an EMBL/GenBank/DDBJ whole genome shotgun (WGS) entry which is preliminary data.</text>
</comment>
<evidence type="ECO:0000313" key="5">
    <source>
        <dbReference type="Proteomes" id="UP000269669"/>
    </source>
</evidence>
<keyword evidence="2" id="KW-0732">Signal</keyword>
<feature type="signal peptide" evidence="2">
    <location>
        <begin position="1"/>
        <end position="26"/>
    </location>
</feature>
<protein>
    <recommendedName>
        <fullName evidence="3">Pappalysin-1 SD scarf domain-containing protein</fullName>
    </recommendedName>
</protein>
<keyword evidence="5" id="KW-1185">Reference proteome</keyword>
<feature type="region of interest" description="Disordered" evidence="1">
    <location>
        <begin position="98"/>
        <end position="128"/>
    </location>
</feature>